<dbReference type="PANTHER" id="PTHR12537">
    <property type="entry name" value="RNA BINDING PROTEIN PUMILIO-RELATED"/>
    <property type="match status" value="1"/>
</dbReference>
<feature type="region of interest" description="Disordered" evidence="4">
    <location>
        <begin position="1"/>
        <end position="36"/>
    </location>
</feature>
<dbReference type="Pfam" id="PF00806">
    <property type="entry name" value="PUF"/>
    <property type="match status" value="8"/>
</dbReference>
<feature type="compositionally biased region" description="Polar residues" evidence="4">
    <location>
        <begin position="57"/>
        <end position="76"/>
    </location>
</feature>
<feature type="compositionally biased region" description="Polar residues" evidence="4">
    <location>
        <begin position="225"/>
        <end position="245"/>
    </location>
</feature>
<dbReference type="PANTHER" id="PTHR12537:SF12">
    <property type="entry name" value="MATERNAL PROTEIN PUMILIO"/>
    <property type="match status" value="1"/>
</dbReference>
<protein>
    <recommendedName>
        <fullName evidence="5">PUM-HD domain-containing protein</fullName>
    </recommendedName>
</protein>
<evidence type="ECO:0000256" key="4">
    <source>
        <dbReference type="SAM" id="MobiDB-lite"/>
    </source>
</evidence>
<dbReference type="SUPFAM" id="SSF48371">
    <property type="entry name" value="ARM repeat"/>
    <property type="match status" value="1"/>
</dbReference>
<feature type="repeat" description="Pumilio" evidence="3">
    <location>
        <begin position="620"/>
        <end position="655"/>
    </location>
</feature>
<feature type="repeat" description="Pumilio" evidence="3">
    <location>
        <begin position="656"/>
        <end position="691"/>
    </location>
</feature>
<feature type="repeat" description="Pumilio" evidence="3">
    <location>
        <begin position="728"/>
        <end position="763"/>
    </location>
</feature>
<feature type="compositionally biased region" description="Low complexity" evidence="4">
    <location>
        <begin position="18"/>
        <end position="31"/>
    </location>
</feature>
<feature type="region of interest" description="Disordered" evidence="4">
    <location>
        <begin position="219"/>
        <end position="274"/>
    </location>
</feature>
<evidence type="ECO:0000313" key="6">
    <source>
        <dbReference type="EMBL" id="KAL2039054.1"/>
    </source>
</evidence>
<gene>
    <name evidence="6" type="ORF">N7G274_008103</name>
</gene>
<dbReference type="PROSITE" id="PS50303">
    <property type="entry name" value="PUM_HD"/>
    <property type="match status" value="1"/>
</dbReference>
<feature type="compositionally biased region" description="Polar residues" evidence="4">
    <location>
        <begin position="155"/>
        <end position="168"/>
    </location>
</feature>
<dbReference type="EMBL" id="JBEFKJ010000027">
    <property type="protein sequence ID" value="KAL2039054.1"/>
    <property type="molecule type" value="Genomic_DNA"/>
</dbReference>
<feature type="compositionally biased region" description="Basic and acidic residues" evidence="4">
    <location>
        <begin position="916"/>
        <end position="925"/>
    </location>
</feature>
<feature type="compositionally biased region" description="Polar residues" evidence="4">
    <location>
        <begin position="259"/>
        <end position="274"/>
    </location>
</feature>
<accession>A0ABR4A0P9</accession>
<feature type="domain" description="PUM-HD" evidence="5">
    <location>
        <begin position="526"/>
        <end position="868"/>
    </location>
</feature>
<feature type="repeat" description="Pumilio" evidence="3">
    <location>
        <begin position="584"/>
        <end position="619"/>
    </location>
</feature>
<comment type="function">
    <text evidence="2">RNA-binding nucleolar protein required for pre-rRNA processing. Involved in production of 18S rRNA and assembly of small ribosomal subunit.</text>
</comment>
<dbReference type="PROSITE" id="PS50302">
    <property type="entry name" value="PUM"/>
    <property type="match status" value="8"/>
</dbReference>
<dbReference type="InterPro" id="IPR016024">
    <property type="entry name" value="ARM-type_fold"/>
</dbReference>
<evidence type="ECO:0000313" key="7">
    <source>
        <dbReference type="Proteomes" id="UP001590950"/>
    </source>
</evidence>
<feature type="repeat" description="Pumilio" evidence="3">
    <location>
        <begin position="764"/>
        <end position="799"/>
    </location>
</feature>
<dbReference type="InterPro" id="IPR033133">
    <property type="entry name" value="PUM-HD"/>
</dbReference>
<feature type="compositionally biased region" description="Basic and acidic residues" evidence="4">
    <location>
        <begin position="249"/>
        <end position="258"/>
    </location>
</feature>
<reference evidence="6 7" key="1">
    <citation type="submission" date="2024-09" db="EMBL/GenBank/DDBJ databases">
        <title>Rethinking Asexuality: The Enigmatic Case of Functional Sexual Genes in Lepraria (Stereocaulaceae).</title>
        <authorList>
            <person name="Doellman M."/>
            <person name="Sun Y."/>
            <person name="Barcenas-Pena A."/>
            <person name="Lumbsch H.T."/>
            <person name="Grewe F."/>
        </authorList>
    </citation>
    <scope>NUCLEOTIDE SEQUENCE [LARGE SCALE GENOMIC DNA]</scope>
    <source>
        <strain evidence="6 7">Mercado 3170</strain>
    </source>
</reference>
<dbReference type="Proteomes" id="UP001590950">
    <property type="component" value="Unassembled WGS sequence"/>
</dbReference>
<feature type="region of interest" description="Disordered" evidence="4">
    <location>
        <begin position="147"/>
        <end position="199"/>
    </location>
</feature>
<dbReference type="SMART" id="SM00025">
    <property type="entry name" value="Pumilio"/>
    <property type="match status" value="8"/>
</dbReference>
<organism evidence="6 7">
    <name type="scientific">Stereocaulon virgatum</name>
    <dbReference type="NCBI Taxonomy" id="373712"/>
    <lineage>
        <taxon>Eukaryota</taxon>
        <taxon>Fungi</taxon>
        <taxon>Dikarya</taxon>
        <taxon>Ascomycota</taxon>
        <taxon>Pezizomycotina</taxon>
        <taxon>Lecanoromycetes</taxon>
        <taxon>OSLEUM clade</taxon>
        <taxon>Lecanoromycetidae</taxon>
        <taxon>Lecanorales</taxon>
        <taxon>Lecanorineae</taxon>
        <taxon>Stereocaulaceae</taxon>
        <taxon>Stereocaulon</taxon>
    </lineage>
</organism>
<comment type="caution">
    <text evidence="6">The sequence shown here is derived from an EMBL/GenBank/DDBJ whole genome shotgun (WGS) entry which is preliminary data.</text>
</comment>
<feature type="region of interest" description="Disordered" evidence="4">
    <location>
        <begin position="395"/>
        <end position="437"/>
    </location>
</feature>
<feature type="compositionally biased region" description="Polar residues" evidence="4">
    <location>
        <begin position="926"/>
        <end position="941"/>
    </location>
</feature>
<dbReference type="InterPro" id="IPR001313">
    <property type="entry name" value="Pumilio_RNA-bd_rpt"/>
</dbReference>
<dbReference type="CDD" id="cd07920">
    <property type="entry name" value="Pumilio"/>
    <property type="match status" value="1"/>
</dbReference>
<evidence type="ECO:0000256" key="3">
    <source>
        <dbReference type="PROSITE-ProRule" id="PRU00317"/>
    </source>
</evidence>
<sequence>MTSTQARNRPGPFGLGTNSSSNEQSRSSNKGFGSGFGTGSGAWNGGIWSGTAIGSGLKSSVQENSRAQNDIHNFSGESEAITGSKSLLSSSESDGYNLRRHGSWASVEETSPHLSRVHTNHSGTSPVRRQHGNQLVSQALVDSSSASSTYFSTTPAGTTISSRSSQKNFLDPTSGDFVASGPFESSNISRSSRHNSDEESRYNARKLAFEGNDAGLTMHIGRPPLNNNVSGYNSSAASRSGSLPPSRSDGGHGSRHPGDTTSMQHSRFPTSTNSTYRPNLSAHAQPYMMPSAGSQGQNFAEQLTPLQMNKLLGDVGNLNIGRDTSTPNYAGNRDQSYGSSPHFINGYPQESFGNTNEVWNREDNTTQAQQPSFSPTDSGTWSLVSNPNNHRGVPYGGHYSHSPSNSDARLSHPSPYYSTAGTPPTYQRAPSRTGYNGGVPTGQAALLERRLRGLQQEQQGYLISAHNQMPYRSQFPQPNTYDFHSQHTLRPNTLNSYYPIPPAPNILPPTQIPRGPARDHDLAQPVRSPLLEEFRNNSKTNKRYELKDIYNYIVEFSGDQHGSRFIQQKLETANSDEKDQVFRELYPNAIQLMTDVFGNYVIQKFFEHGNQSQKKVLANQMRTHILTLSTQMYGCRVVQKALEHILTDQQAQLIKELENNVLKCVKDQNGNHVVQKAIERVPAEHIQFIINSFTGQVQSLATHPYGCRVIQRMLEHCEEPTRSAVLQELHACAPALIVDQYGNYVTQHVIEHGRDEDRSRIIALVTNQLSNFSKHKFASNVVEKSIQFGSRQERDRIVATLTAVNDKGESPSQSLIRDQYGNYVIQKLLNELKGSERDEFVELIKAQLALLKRFSYGKQIAAIEKLIYTTPSLPPQLQDGPLLPIAINTSAAPTPPLSTGAAQSPQSSSLPSPHRSSVDDPDGSRKSSGSNAVSVMTPTST</sequence>
<feature type="repeat" description="Pumilio" evidence="3">
    <location>
        <begin position="803"/>
        <end position="842"/>
    </location>
</feature>
<feature type="repeat" description="Pumilio" evidence="3">
    <location>
        <begin position="548"/>
        <end position="583"/>
    </location>
</feature>
<dbReference type="InterPro" id="IPR011989">
    <property type="entry name" value="ARM-like"/>
</dbReference>
<proteinExistence type="predicted"/>
<feature type="compositionally biased region" description="Low complexity" evidence="4">
    <location>
        <begin position="84"/>
        <end position="93"/>
    </location>
</feature>
<keyword evidence="1" id="KW-0677">Repeat</keyword>
<feature type="repeat" description="Pumilio" evidence="3">
    <location>
        <begin position="692"/>
        <end position="727"/>
    </location>
</feature>
<dbReference type="Gene3D" id="1.25.10.10">
    <property type="entry name" value="Leucine-rich Repeat Variant"/>
    <property type="match status" value="1"/>
</dbReference>
<name>A0ABR4A0P9_9LECA</name>
<feature type="compositionally biased region" description="Polar residues" evidence="4">
    <location>
        <begin position="416"/>
        <end position="434"/>
    </location>
</feature>
<feature type="region of interest" description="Disordered" evidence="4">
    <location>
        <begin position="54"/>
        <end position="131"/>
    </location>
</feature>
<evidence type="ECO:0000256" key="1">
    <source>
        <dbReference type="ARBA" id="ARBA00022737"/>
    </source>
</evidence>
<keyword evidence="7" id="KW-1185">Reference proteome</keyword>
<feature type="region of interest" description="Disordered" evidence="4">
    <location>
        <begin position="887"/>
        <end position="941"/>
    </location>
</feature>
<feature type="compositionally biased region" description="Low complexity" evidence="4">
    <location>
        <begin position="904"/>
        <end position="915"/>
    </location>
</feature>
<dbReference type="InterPro" id="IPR033712">
    <property type="entry name" value="Pumilio_RNA-bd"/>
</dbReference>
<evidence type="ECO:0000259" key="5">
    <source>
        <dbReference type="PROSITE" id="PS50303"/>
    </source>
</evidence>
<evidence type="ECO:0000256" key="2">
    <source>
        <dbReference type="ARBA" id="ARBA00024893"/>
    </source>
</evidence>